<dbReference type="EMBL" id="MU001508">
    <property type="protein sequence ID" value="KAF2439967.1"/>
    <property type="molecule type" value="Genomic_DNA"/>
</dbReference>
<reference evidence="2" key="1">
    <citation type="journal article" date="2020" name="Stud. Mycol.">
        <title>101 Dothideomycetes genomes: a test case for predicting lifestyles and emergence of pathogens.</title>
        <authorList>
            <person name="Haridas S."/>
            <person name="Albert R."/>
            <person name="Binder M."/>
            <person name="Bloem J."/>
            <person name="Labutti K."/>
            <person name="Salamov A."/>
            <person name="Andreopoulos B."/>
            <person name="Baker S."/>
            <person name="Barry K."/>
            <person name="Bills G."/>
            <person name="Bluhm B."/>
            <person name="Cannon C."/>
            <person name="Castanera R."/>
            <person name="Culley D."/>
            <person name="Daum C."/>
            <person name="Ezra D."/>
            <person name="Gonzalez J."/>
            <person name="Henrissat B."/>
            <person name="Kuo A."/>
            <person name="Liang C."/>
            <person name="Lipzen A."/>
            <person name="Lutzoni F."/>
            <person name="Magnuson J."/>
            <person name="Mondo S."/>
            <person name="Nolan M."/>
            <person name="Ohm R."/>
            <person name="Pangilinan J."/>
            <person name="Park H.-J."/>
            <person name="Ramirez L."/>
            <person name="Alfaro M."/>
            <person name="Sun H."/>
            <person name="Tritt A."/>
            <person name="Yoshinaga Y."/>
            <person name="Zwiers L.-H."/>
            <person name="Turgeon B."/>
            <person name="Goodwin S."/>
            <person name="Spatafora J."/>
            <person name="Crous P."/>
            <person name="Grigoriev I."/>
        </authorList>
    </citation>
    <scope>NUCLEOTIDE SEQUENCE</scope>
    <source>
        <strain evidence="2">CBS 690.94</strain>
    </source>
</reference>
<sequence>MKDGWQGVILSRSIAAPIAEARLRLHGPRIVEPRQARLRTKRCGHASYTHCPLLCVCSAVSSEIKVYQLVAVVATGGSEQGRAHRALGCWMMLGAAVPHSCSQCVQRNERRCGCVLLPSAHIPDTTKVQALRRSQSILTKVRDCPVGQLFSSCCSQLGMLSSRALQKQADRETRYALLITPACAYSIQWLPSLASPLRLHRAKATHPPKQTNTEPPAPIYQTAHDRVNA</sequence>
<evidence type="ECO:0000313" key="3">
    <source>
        <dbReference type="Proteomes" id="UP000799764"/>
    </source>
</evidence>
<evidence type="ECO:0000313" key="2">
    <source>
        <dbReference type="EMBL" id="KAF2439967.1"/>
    </source>
</evidence>
<protein>
    <submittedName>
        <fullName evidence="2">Uncharacterized protein</fullName>
    </submittedName>
</protein>
<gene>
    <name evidence="2" type="ORF">P171DRAFT_115363</name>
</gene>
<comment type="caution">
    <text evidence="2">The sequence shown here is derived from an EMBL/GenBank/DDBJ whole genome shotgun (WGS) entry which is preliminary data.</text>
</comment>
<keyword evidence="3" id="KW-1185">Reference proteome</keyword>
<dbReference type="Proteomes" id="UP000799764">
    <property type="component" value="Unassembled WGS sequence"/>
</dbReference>
<dbReference type="AlphaFoldDB" id="A0A9P4P9T0"/>
<evidence type="ECO:0000256" key="1">
    <source>
        <dbReference type="SAM" id="MobiDB-lite"/>
    </source>
</evidence>
<name>A0A9P4P9T0_9PLEO</name>
<feature type="region of interest" description="Disordered" evidence="1">
    <location>
        <begin position="203"/>
        <end position="229"/>
    </location>
</feature>
<accession>A0A9P4P9T0</accession>
<proteinExistence type="predicted"/>
<organism evidence="2 3">
    <name type="scientific">Karstenula rhodostoma CBS 690.94</name>
    <dbReference type="NCBI Taxonomy" id="1392251"/>
    <lineage>
        <taxon>Eukaryota</taxon>
        <taxon>Fungi</taxon>
        <taxon>Dikarya</taxon>
        <taxon>Ascomycota</taxon>
        <taxon>Pezizomycotina</taxon>
        <taxon>Dothideomycetes</taxon>
        <taxon>Pleosporomycetidae</taxon>
        <taxon>Pleosporales</taxon>
        <taxon>Massarineae</taxon>
        <taxon>Didymosphaeriaceae</taxon>
        <taxon>Karstenula</taxon>
    </lineage>
</organism>